<evidence type="ECO:0000313" key="7">
    <source>
        <dbReference type="Proteomes" id="UP001169027"/>
    </source>
</evidence>
<dbReference type="Pfam" id="PF00005">
    <property type="entry name" value="ABC_tran"/>
    <property type="match status" value="1"/>
</dbReference>
<dbReference type="SMART" id="SM00382">
    <property type="entry name" value="AAA"/>
    <property type="match status" value="1"/>
</dbReference>
<proteinExistence type="predicted"/>
<evidence type="ECO:0000313" key="6">
    <source>
        <dbReference type="EMBL" id="MDO1531821.1"/>
    </source>
</evidence>
<reference evidence="6" key="1">
    <citation type="submission" date="2023-06" db="EMBL/GenBank/DDBJ databases">
        <authorList>
            <person name="Jiang Y."/>
            <person name="Liu Q."/>
        </authorList>
    </citation>
    <scope>NUCLEOTIDE SEQUENCE</scope>
    <source>
        <strain evidence="6">CGMCC 1.12090</strain>
    </source>
</reference>
<dbReference type="PROSITE" id="PS50893">
    <property type="entry name" value="ABC_TRANSPORTER_2"/>
    <property type="match status" value="1"/>
</dbReference>
<evidence type="ECO:0000256" key="4">
    <source>
        <dbReference type="ARBA" id="ARBA00022840"/>
    </source>
</evidence>
<organism evidence="6 7">
    <name type="scientific">Variovorax ginsengisoli</name>
    <dbReference type="NCBI Taxonomy" id="363844"/>
    <lineage>
        <taxon>Bacteria</taxon>
        <taxon>Pseudomonadati</taxon>
        <taxon>Pseudomonadota</taxon>
        <taxon>Betaproteobacteria</taxon>
        <taxon>Burkholderiales</taxon>
        <taxon>Comamonadaceae</taxon>
        <taxon>Variovorax</taxon>
    </lineage>
</organism>
<dbReference type="InterPro" id="IPR017911">
    <property type="entry name" value="MacB-like_ATP-bd"/>
</dbReference>
<keyword evidence="2" id="KW-0472">Membrane</keyword>
<feature type="domain" description="ABC transporter" evidence="5">
    <location>
        <begin position="5"/>
        <end position="232"/>
    </location>
</feature>
<dbReference type="InterPro" id="IPR027417">
    <property type="entry name" value="P-loop_NTPase"/>
</dbReference>
<keyword evidence="4 6" id="KW-0067">ATP-binding</keyword>
<dbReference type="CDD" id="cd03255">
    <property type="entry name" value="ABC_MJ0796_LolCDE_FtsE"/>
    <property type="match status" value="1"/>
</dbReference>
<dbReference type="GO" id="GO:0005524">
    <property type="term" value="F:ATP binding"/>
    <property type="evidence" value="ECO:0007669"/>
    <property type="project" value="UniProtKB-KW"/>
</dbReference>
<keyword evidence="1" id="KW-0813">Transport</keyword>
<comment type="caution">
    <text evidence="6">The sequence shown here is derived from an EMBL/GenBank/DDBJ whole genome shotgun (WGS) entry which is preliminary data.</text>
</comment>
<dbReference type="PANTHER" id="PTHR24220:SF611">
    <property type="entry name" value="ATP-BINDING COMPONENT OF ABC TRANSPORTER-RELATED"/>
    <property type="match status" value="1"/>
</dbReference>
<evidence type="ECO:0000256" key="2">
    <source>
        <dbReference type="ARBA" id="ARBA00022475"/>
    </source>
</evidence>
<dbReference type="InterPro" id="IPR015854">
    <property type="entry name" value="ABC_transpr_LolD-like"/>
</dbReference>
<dbReference type="SUPFAM" id="SSF52540">
    <property type="entry name" value="P-loop containing nucleoside triphosphate hydrolases"/>
    <property type="match status" value="1"/>
</dbReference>
<evidence type="ECO:0000256" key="3">
    <source>
        <dbReference type="ARBA" id="ARBA00022741"/>
    </source>
</evidence>
<dbReference type="Gene3D" id="3.40.50.300">
    <property type="entry name" value="P-loop containing nucleotide triphosphate hydrolases"/>
    <property type="match status" value="1"/>
</dbReference>
<evidence type="ECO:0000259" key="5">
    <source>
        <dbReference type="PROSITE" id="PS50893"/>
    </source>
</evidence>
<dbReference type="RefSeq" id="WP_301805374.1">
    <property type="nucleotide sequence ID" value="NZ_JAUJZH010000003.1"/>
</dbReference>
<protein>
    <submittedName>
        <fullName evidence="6">ABC transporter ATP-binding protein</fullName>
    </submittedName>
</protein>
<name>A0ABT8RYS0_9BURK</name>
<keyword evidence="3" id="KW-0547">Nucleotide-binding</keyword>
<dbReference type="Proteomes" id="UP001169027">
    <property type="component" value="Unassembled WGS sequence"/>
</dbReference>
<sequence length="234" mass="25168">MSLVLSAAALRFAWPGADRACIDIERFEVDAGEAVFLHGPSGCGKSTLLSLLAGVLIADAGQVRLLGHDWAAHSGAARDRARVAHVGYIFQQFNLLPYLSVLDNVLLPCRFSGRRMAQASQDGSAQAQARELLARMGLDSSLWQRQAMQLSVGQQQRVAAARALIGHPEVVIADEPTSALDEDRREAFLDVLLAACAAHRSALVFVSHDQRIAARFSRHVLLPEINRAASGVAA</sequence>
<evidence type="ECO:0000256" key="1">
    <source>
        <dbReference type="ARBA" id="ARBA00022448"/>
    </source>
</evidence>
<dbReference type="InterPro" id="IPR003593">
    <property type="entry name" value="AAA+_ATPase"/>
</dbReference>
<keyword evidence="7" id="KW-1185">Reference proteome</keyword>
<accession>A0ABT8RYS0</accession>
<dbReference type="PANTHER" id="PTHR24220">
    <property type="entry name" value="IMPORT ATP-BINDING PROTEIN"/>
    <property type="match status" value="1"/>
</dbReference>
<keyword evidence="2" id="KW-1003">Cell membrane</keyword>
<dbReference type="EMBL" id="JAUKVY010000003">
    <property type="protein sequence ID" value="MDO1531821.1"/>
    <property type="molecule type" value="Genomic_DNA"/>
</dbReference>
<dbReference type="InterPro" id="IPR003439">
    <property type="entry name" value="ABC_transporter-like_ATP-bd"/>
</dbReference>
<gene>
    <name evidence="6" type="ORF">Q2T77_05940</name>
</gene>